<dbReference type="AlphaFoldDB" id="A0A3S9WCU0"/>
<dbReference type="SUPFAM" id="SSF51905">
    <property type="entry name" value="FAD/NAD(P)-binding domain"/>
    <property type="match status" value="1"/>
</dbReference>
<accession>A0A3S9WCU0</accession>
<dbReference type="KEGG" id="mlv:CVS47_02567"/>
<dbReference type="Gene3D" id="3.50.50.60">
    <property type="entry name" value="FAD/NAD(P)-binding domain"/>
    <property type="match status" value="2"/>
</dbReference>
<reference evidence="1 2" key="1">
    <citation type="submission" date="2018-08" db="EMBL/GenBank/DDBJ databases">
        <title>Microbacterium lemovicicum sp. nov., a bacterium isolated from a natural uranium-rich soil.</title>
        <authorList>
            <person name="ORTET P."/>
        </authorList>
    </citation>
    <scope>NUCLEOTIDE SEQUENCE [LARGE SCALE GENOMIC DNA]</scope>
    <source>
        <strain evidence="1 2">Viu22</strain>
    </source>
</reference>
<keyword evidence="2" id="KW-1185">Reference proteome</keyword>
<dbReference type="PANTHER" id="PTHR10668">
    <property type="entry name" value="PHYTOENE DEHYDROGENASE"/>
    <property type="match status" value="1"/>
</dbReference>
<dbReference type="GO" id="GO:0005829">
    <property type="term" value="C:cytosol"/>
    <property type="evidence" value="ECO:0007669"/>
    <property type="project" value="TreeGrafter"/>
</dbReference>
<gene>
    <name evidence="1" type="ORF">CVS47_02567</name>
</gene>
<sequence length="553" mass="57784">MTLGATTLHDPSAAGTVARMTRTHDVVIVGGGHNALVAAAYLARAGLSVVVLERLPHVGGAAVSERPWAGVDARLSRYSYLVSLLPAEIIRDLGLRLELKRRRYSSYTPDPADPTRGILVDRGDAAATADSFARATGDEAEAARFAAFSERIGALGPAIFPTMTQPLPTKAEMKARLGDDALWEDVVERPLGAMLRTDLQSDLARGIALTDGLIGTFAAADDPSLSQNRCFLYHVIGGGTGDWDVPVGGMGRVSGELERAAREAGAEIRVDTEVTAVTPDGEVWVGGNTPEVLHGRLVLSGVGPAVLDRLLAAAASNQRFDLADNPLFAGAGVPEGAQLKVNMLLTRLPRLRDPHVAPEAAFSGTFHVNETMTQLDRAHVEALAGGIPDPLPAEIYCHSLTDPSILAPELRAQGAQTLTLFGLQAPHRLVEGTDAATSRVALLAAAQRSLDSVLAEPISDCIALTPEGLPCVEARTTADLEVALGMAGGDIFHGPLSWPWTPGEVPDAPARRWGVDTANARILTCGSGAVRGGGVSGIGGHNAAMAALELLRP</sequence>
<evidence type="ECO:0000313" key="1">
    <source>
        <dbReference type="EMBL" id="AZS37918.1"/>
    </source>
</evidence>
<dbReference type="Pfam" id="PF13450">
    <property type="entry name" value="NAD_binding_8"/>
    <property type="match status" value="1"/>
</dbReference>
<name>A0A3S9WCU0_9MICO</name>
<proteinExistence type="predicted"/>
<dbReference type="EMBL" id="CP031423">
    <property type="protein sequence ID" value="AZS37918.1"/>
    <property type="molecule type" value="Genomic_DNA"/>
</dbReference>
<organism evidence="1 2">
    <name type="scientific">Microbacterium lemovicicum</name>
    <dbReference type="NCBI Taxonomy" id="1072463"/>
    <lineage>
        <taxon>Bacteria</taxon>
        <taxon>Bacillati</taxon>
        <taxon>Actinomycetota</taxon>
        <taxon>Actinomycetes</taxon>
        <taxon>Micrococcales</taxon>
        <taxon>Microbacteriaceae</taxon>
        <taxon>Microbacterium</taxon>
    </lineage>
</organism>
<dbReference type="GO" id="GO:0043917">
    <property type="term" value="F:ribose 1,5-bisphosphate isomerase activity"/>
    <property type="evidence" value="ECO:0007669"/>
    <property type="project" value="UniProtKB-EC"/>
</dbReference>
<dbReference type="PANTHER" id="PTHR10668:SF103">
    <property type="entry name" value="PYRIDINE NUCLEOTIDE-DISULFIDE OXIDOREDUCTASE DOMAIN-CONTAINING PROTEIN 2"/>
    <property type="match status" value="1"/>
</dbReference>
<dbReference type="Proteomes" id="UP000276888">
    <property type="component" value="Chromosome"/>
</dbReference>
<protein>
    <submittedName>
        <fullName evidence="1">Thiazole biosynthetic enzyme</fullName>
        <ecNumber evidence="1">5.3.1.29</ecNumber>
    </submittedName>
</protein>
<dbReference type="InterPro" id="IPR036188">
    <property type="entry name" value="FAD/NAD-bd_sf"/>
</dbReference>
<dbReference type="EC" id="5.3.1.29" evidence="1"/>
<keyword evidence="1" id="KW-0413">Isomerase</keyword>
<evidence type="ECO:0000313" key="2">
    <source>
        <dbReference type="Proteomes" id="UP000276888"/>
    </source>
</evidence>